<comment type="caution">
    <text evidence="2">The sequence shown here is derived from an EMBL/GenBank/DDBJ whole genome shotgun (WGS) entry which is preliminary data.</text>
</comment>
<protein>
    <submittedName>
        <fullName evidence="2">Uncharacterized protein</fullName>
    </submittedName>
</protein>
<evidence type="ECO:0000256" key="1">
    <source>
        <dbReference type="SAM" id="Phobius"/>
    </source>
</evidence>
<dbReference type="EMBL" id="REGN01000097">
    <property type="protein sequence ID" value="RNA44477.1"/>
    <property type="molecule type" value="Genomic_DNA"/>
</dbReference>
<evidence type="ECO:0000313" key="2">
    <source>
        <dbReference type="EMBL" id="RNA44477.1"/>
    </source>
</evidence>
<keyword evidence="1" id="KW-1133">Transmembrane helix</keyword>
<accession>A0A3M7T994</accession>
<keyword evidence="3" id="KW-1185">Reference proteome</keyword>
<keyword evidence="1" id="KW-0812">Transmembrane</keyword>
<gene>
    <name evidence="2" type="ORF">BpHYR1_019866</name>
</gene>
<dbReference type="Proteomes" id="UP000276133">
    <property type="component" value="Unassembled WGS sequence"/>
</dbReference>
<name>A0A3M7T994_BRAPC</name>
<sequence>MDSDDNNQNYANYSELLLSLLKPNQSVTASFPYFLDENENINFIKKFNESNEIFFDTLNHRVKIKCYQNIDTIHLEVFQYCYRDLYFEMFGLSQVTSLYTQVATFYITNSILDLNTNRFEVEINMPQNLTFRYQGNSDSLDETPNDGIFKDVLFGVVGMVVFVIIVCVVAYIARSRLMRKELSKGPNKILLLPEDLDFVGTASSKVTLDTTKSNISLKSGEERIAQQKTIKIAKYKGDLVIVKFLKIPNFQIKNSTMRDLRMDWFLQYLEFKSAKIHKISLLIPKCQDKQI</sequence>
<reference evidence="2 3" key="1">
    <citation type="journal article" date="2018" name="Sci. Rep.">
        <title>Genomic signatures of local adaptation to the degree of environmental predictability in rotifers.</title>
        <authorList>
            <person name="Franch-Gras L."/>
            <person name="Hahn C."/>
            <person name="Garcia-Roger E.M."/>
            <person name="Carmona M.J."/>
            <person name="Serra M."/>
            <person name="Gomez A."/>
        </authorList>
    </citation>
    <scope>NUCLEOTIDE SEQUENCE [LARGE SCALE GENOMIC DNA]</scope>
    <source>
        <strain evidence="2">HYR1</strain>
    </source>
</reference>
<proteinExistence type="predicted"/>
<feature type="transmembrane region" description="Helical" evidence="1">
    <location>
        <begin position="152"/>
        <end position="173"/>
    </location>
</feature>
<organism evidence="2 3">
    <name type="scientific">Brachionus plicatilis</name>
    <name type="common">Marine rotifer</name>
    <name type="synonym">Brachionus muelleri</name>
    <dbReference type="NCBI Taxonomy" id="10195"/>
    <lineage>
        <taxon>Eukaryota</taxon>
        <taxon>Metazoa</taxon>
        <taxon>Spiralia</taxon>
        <taxon>Gnathifera</taxon>
        <taxon>Rotifera</taxon>
        <taxon>Eurotatoria</taxon>
        <taxon>Monogononta</taxon>
        <taxon>Pseudotrocha</taxon>
        <taxon>Ploima</taxon>
        <taxon>Brachionidae</taxon>
        <taxon>Brachionus</taxon>
    </lineage>
</organism>
<dbReference type="AlphaFoldDB" id="A0A3M7T994"/>
<evidence type="ECO:0000313" key="3">
    <source>
        <dbReference type="Proteomes" id="UP000276133"/>
    </source>
</evidence>
<keyword evidence="1" id="KW-0472">Membrane</keyword>